<protein>
    <submittedName>
        <fullName evidence="1">Uncharacterized protein</fullName>
    </submittedName>
</protein>
<reference evidence="1" key="2">
    <citation type="submission" date="2013-04" db="UniProtKB">
        <authorList>
            <consortium name="EnsemblPlants"/>
        </authorList>
    </citation>
    <scope>IDENTIFICATION</scope>
</reference>
<reference evidence="1" key="1">
    <citation type="journal article" date="2013" name="Nat. Commun.">
        <title>Whole-genome sequencing of Oryza brachyantha reveals mechanisms underlying Oryza genome evolution.</title>
        <authorList>
            <person name="Chen J."/>
            <person name="Huang Q."/>
            <person name="Gao D."/>
            <person name="Wang J."/>
            <person name="Lang Y."/>
            <person name="Liu T."/>
            <person name="Li B."/>
            <person name="Bai Z."/>
            <person name="Luis Goicoechea J."/>
            <person name="Liang C."/>
            <person name="Chen C."/>
            <person name="Zhang W."/>
            <person name="Sun S."/>
            <person name="Liao Y."/>
            <person name="Zhang X."/>
            <person name="Yang L."/>
            <person name="Song C."/>
            <person name="Wang M."/>
            <person name="Shi J."/>
            <person name="Liu G."/>
            <person name="Liu J."/>
            <person name="Zhou H."/>
            <person name="Zhou W."/>
            <person name="Yu Q."/>
            <person name="An N."/>
            <person name="Chen Y."/>
            <person name="Cai Q."/>
            <person name="Wang B."/>
            <person name="Liu B."/>
            <person name="Min J."/>
            <person name="Huang Y."/>
            <person name="Wu H."/>
            <person name="Li Z."/>
            <person name="Zhang Y."/>
            <person name="Yin Y."/>
            <person name="Song W."/>
            <person name="Jiang J."/>
            <person name="Jackson S.A."/>
            <person name="Wing R.A."/>
            <person name="Wang J."/>
            <person name="Chen M."/>
        </authorList>
    </citation>
    <scope>NUCLEOTIDE SEQUENCE [LARGE SCALE GENOMIC DNA]</scope>
    <source>
        <strain evidence="1">cv. IRGC 101232</strain>
    </source>
</reference>
<dbReference type="AlphaFoldDB" id="J3MFD9"/>
<evidence type="ECO:0000313" key="2">
    <source>
        <dbReference type="Proteomes" id="UP000006038"/>
    </source>
</evidence>
<name>J3MFD9_ORYBR</name>
<dbReference type="Gramene" id="OB06G27330.1">
    <property type="protein sequence ID" value="OB06G27330.1"/>
    <property type="gene ID" value="OB06G27330"/>
</dbReference>
<keyword evidence="2" id="KW-1185">Reference proteome</keyword>
<sequence>MYAIFSSFEEDKNTIRMTCAVRTIAKGKREIASISYYMVETMTCACARDAGDWQGSSANGPPVAKAVALPSAWAAAARPSGTIRGEVVLQAASGRARQLGLPRLVEYCLVSNHNVLTATHTGHEGNPKQMLLPRLY</sequence>
<dbReference type="HOGENOM" id="CLU_1878626_0_0_1"/>
<dbReference type="EnsemblPlants" id="OB06G27330.1">
    <property type="protein sequence ID" value="OB06G27330.1"/>
    <property type="gene ID" value="OB06G27330"/>
</dbReference>
<evidence type="ECO:0000313" key="1">
    <source>
        <dbReference type="EnsemblPlants" id="OB06G27330.1"/>
    </source>
</evidence>
<accession>J3MFD9</accession>
<organism evidence="1">
    <name type="scientific">Oryza brachyantha</name>
    <name type="common">malo sina</name>
    <dbReference type="NCBI Taxonomy" id="4533"/>
    <lineage>
        <taxon>Eukaryota</taxon>
        <taxon>Viridiplantae</taxon>
        <taxon>Streptophyta</taxon>
        <taxon>Embryophyta</taxon>
        <taxon>Tracheophyta</taxon>
        <taxon>Spermatophyta</taxon>
        <taxon>Magnoliopsida</taxon>
        <taxon>Liliopsida</taxon>
        <taxon>Poales</taxon>
        <taxon>Poaceae</taxon>
        <taxon>BOP clade</taxon>
        <taxon>Oryzoideae</taxon>
        <taxon>Oryzeae</taxon>
        <taxon>Oryzinae</taxon>
        <taxon>Oryza</taxon>
    </lineage>
</organism>
<proteinExistence type="predicted"/>
<dbReference type="Proteomes" id="UP000006038">
    <property type="component" value="Chromosome 6"/>
</dbReference>